<dbReference type="InterPro" id="IPR003692">
    <property type="entry name" value="Hydantoinase_B"/>
</dbReference>
<feature type="domain" description="Hydantoinase B/oxoprolinase" evidence="1">
    <location>
        <begin position="7"/>
        <end position="154"/>
    </location>
</feature>
<dbReference type="EMBL" id="JACPSX010000017">
    <property type="protein sequence ID" value="MBI3013654.1"/>
    <property type="molecule type" value="Genomic_DNA"/>
</dbReference>
<evidence type="ECO:0000313" key="2">
    <source>
        <dbReference type="EMBL" id="MBI3013654.1"/>
    </source>
</evidence>
<name>A0A932GMG4_UNCTE</name>
<dbReference type="GO" id="GO:0005829">
    <property type="term" value="C:cytosol"/>
    <property type="evidence" value="ECO:0007669"/>
    <property type="project" value="TreeGrafter"/>
</dbReference>
<gene>
    <name evidence="2" type="ORF">HYY65_01010</name>
</gene>
<dbReference type="GO" id="GO:0006749">
    <property type="term" value="P:glutathione metabolic process"/>
    <property type="evidence" value="ECO:0007669"/>
    <property type="project" value="TreeGrafter"/>
</dbReference>
<dbReference type="Proteomes" id="UP000741360">
    <property type="component" value="Unassembled WGS sequence"/>
</dbReference>
<comment type="caution">
    <text evidence="2">The sequence shown here is derived from an EMBL/GenBank/DDBJ whole genome shotgun (WGS) entry which is preliminary data.</text>
</comment>
<dbReference type="PANTHER" id="PTHR11365">
    <property type="entry name" value="5-OXOPROLINASE RELATED"/>
    <property type="match status" value="1"/>
</dbReference>
<sequence length="155" mass="17299">MVAGRVDPLTLSTVWHSFQNTCKEMRHVIDRTAQNYLIAQLHDVSMGIWDGTGRTVAIPIGLSIQYLGGKLSVEYVLNKFKGNLNPGDVILVNDPYHGYCCHLPDWGFYRPIFYKGELLFFTLCRAHQMDSGGAYPGGYFPNGYDIHAEGISIPG</sequence>
<dbReference type="AlphaFoldDB" id="A0A932GMG4"/>
<evidence type="ECO:0000313" key="3">
    <source>
        <dbReference type="Proteomes" id="UP000741360"/>
    </source>
</evidence>
<feature type="non-terminal residue" evidence="2">
    <location>
        <position position="155"/>
    </location>
</feature>
<dbReference type="InterPro" id="IPR045079">
    <property type="entry name" value="Oxoprolinase-like"/>
</dbReference>
<evidence type="ECO:0000259" key="1">
    <source>
        <dbReference type="Pfam" id="PF02538"/>
    </source>
</evidence>
<accession>A0A932GMG4</accession>
<dbReference type="GO" id="GO:0017168">
    <property type="term" value="F:5-oxoprolinase (ATP-hydrolyzing) activity"/>
    <property type="evidence" value="ECO:0007669"/>
    <property type="project" value="TreeGrafter"/>
</dbReference>
<protein>
    <submittedName>
        <fullName evidence="2">Hydantoinase B/oxoprolinase family protein</fullName>
    </submittedName>
</protein>
<proteinExistence type="predicted"/>
<dbReference type="PANTHER" id="PTHR11365:SF23">
    <property type="entry name" value="HYPOTHETICAL 5-OXOPROLINASE (EUROFUNG)-RELATED"/>
    <property type="match status" value="1"/>
</dbReference>
<dbReference type="Pfam" id="PF02538">
    <property type="entry name" value="Hydantoinase_B"/>
    <property type="match status" value="1"/>
</dbReference>
<organism evidence="2 3">
    <name type="scientific">Tectimicrobiota bacterium</name>
    <dbReference type="NCBI Taxonomy" id="2528274"/>
    <lineage>
        <taxon>Bacteria</taxon>
        <taxon>Pseudomonadati</taxon>
        <taxon>Nitrospinota/Tectimicrobiota group</taxon>
        <taxon>Candidatus Tectimicrobiota</taxon>
    </lineage>
</organism>
<reference evidence="2" key="1">
    <citation type="submission" date="2020-07" db="EMBL/GenBank/DDBJ databases">
        <title>Huge and variable diversity of episymbiotic CPR bacteria and DPANN archaea in groundwater ecosystems.</title>
        <authorList>
            <person name="He C.Y."/>
            <person name="Keren R."/>
            <person name="Whittaker M."/>
            <person name="Farag I.F."/>
            <person name="Doudna J."/>
            <person name="Cate J.H.D."/>
            <person name="Banfield J.F."/>
        </authorList>
    </citation>
    <scope>NUCLEOTIDE SEQUENCE</scope>
    <source>
        <strain evidence="2">NC_groundwater_717_Ag_S-0.2um_59_8</strain>
    </source>
</reference>